<dbReference type="PATRIC" id="fig|176090.4.peg.71"/>
<dbReference type="Proteomes" id="UP000030019">
    <property type="component" value="Unassembled WGS sequence"/>
</dbReference>
<organism evidence="2 3">
    <name type="scientific">Streptococcus sinensis</name>
    <dbReference type="NCBI Taxonomy" id="176090"/>
    <lineage>
        <taxon>Bacteria</taxon>
        <taxon>Bacillati</taxon>
        <taxon>Bacillota</taxon>
        <taxon>Bacilli</taxon>
        <taxon>Lactobacillales</taxon>
        <taxon>Streptococcaceae</taxon>
        <taxon>Streptococcus</taxon>
    </lineage>
</organism>
<dbReference type="InterPro" id="IPR043168">
    <property type="entry name" value="DegV_C"/>
</dbReference>
<dbReference type="Gene3D" id="3.30.1180.10">
    <property type="match status" value="1"/>
</dbReference>
<reference evidence="2 3" key="1">
    <citation type="submission" date="2014-06" db="EMBL/GenBank/DDBJ databases">
        <authorList>
            <person name="Teng J.L."/>
            <person name="Huang Y."/>
            <person name="Tse H."/>
            <person name="Lau S.K."/>
            <person name="Woo P.C."/>
        </authorList>
    </citation>
    <scope>NUCLEOTIDE SEQUENCE [LARGE SCALE GENOMIC DNA]</scope>
    <source>
        <strain evidence="2 3">HKU4</strain>
    </source>
</reference>
<dbReference type="InterPro" id="IPR003797">
    <property type="entry name" value="DegV"/>
</dbReference>
<evidence type="ECO:0000256" key="1">
    <source>
        <dbReference type="ARBA" id="ARBA00023121"/>
    </source>
</evidence>
<gene>
    <name evidence="2" type="ORF">SSIN_0071</name>
</gene>
<name>A0A0A0DJS9_9STRE</name>
<dbReference type="PANTHER" id="PTHR33434">
    <property type="entry name" value="DEGV DOMAIN-CONTAINING PROTEIN DR_1986-RELATED"/>
    <property type="match status" value="1"/>
</dbReference>
<sequence>MAKIKIVTDSSITIEPELVKELDLTIVPLTVMVDGVVYSDTNLKEGEFLRLMQTSKNLPKTSQPPVGVFAEVFEALAEEDARIISIHMSHALSGTVEAARQGATLANADVTVIDSSFTDQAMKFQVVAAAKMAQAGASLEEILQKIAEIKDKTELYIGVSTLENLVKGGRIGRVTGLISSLLNIRVVMQMKNHGLQPMVKGRGAKTFKKWLDDLIDVLRTKEVAEIGISYSGSPELANEMKASLQPYVKKTISVLETGSIIQTHTGENAWAILVRYE</sequence>
<dbReference type="GO" id="GO:0008289">
    <property type="term" value="F:lipid binding"/>
    <property type="evidence" value="ECO:0007669"/>
    <property type="project" value="UniProtKB-KW"/>
</dbReference>
<dbReference type="NCBIfam" id="TIGR00762">
    <property type="entry name" value="DegV"/>
    <property type="match status" value="1"/>
</dbReference>
<dbReference type="STRING" id="176090.SSIN_0071"/>
<dbReference type="InterPro" id="IPR050270">
    <property type="entry name" value="DegV_domain_contain"/>
</dbReference>
<keyword evidence="1" id="KW-0446">Lipid-binding</keyword>
<dbReference type="SUPFAM" id="SSF82549">
    <property type="entry name" value="DAK1/DegV-like"/>
    <property type="match status" value="1"/>
</dbReference>
<accession>A0A0A0DJS9</accession>
<comment type="caution">
    <text evidence="2">The sequence shown here is derived from an EMBL/GenBank/DDBJ whole genome shotgun (WGS) entry which is preliminary data.</text>
</comment>
<dbReference type="EMBL" id="JPEN01000012">
    <property type="protein sequence ID" value="KGM38128.1"/>
    <property type="molecule type" value="Genomic_DNA"/>
</dbReference>
<protein>
    <submittedName>
        <fullName evidence="2">DegV family protein</fullName>
    </submittedName>
</protein>
<keyword evidence="3" id="KW-1185">Reference proteome</keyword>
<dbReference type="AlphaFoldDB" id="A0A0A0DJS9"/>
<dbReference type="PANTHER" id="PTHR33434:SF8">
    <property type="entry name" value="DEGV DOMAIN-CONTAINING PROTEIN SPR1019"/>
    <property type="match status" value="1"/>
</dbReference>
<dbReference type="PROSITE" id="PS51482">
    <property type="entry name" value="DEGV"/>
    <property type="match status" value="1"/>
</dbReference>
<proteinExistence type="predicted"/>
<evidence type="ECO:0000313" key="3">
    <source>
        <dbReference type="Proteomes" id="UP000030019"/>
    </source>
</evidence>
<dbReference type="Pfam" id="PF02645">
    <property type="entry name" value="DegV"/>
    <property type="match status" value="1"/>
</dbReference>
<dbReference type="eggNOG" id="COG1307">
    <property type="taxonomic scope" value="Bacteria"/>
</dbReference>
<dbReference type="RefSeq" id="WP_037614455.1">
    <property type="nucleotide sequence ID" value="NZ_JAJBHU010000002.1"/>
</dbReference>
<dbReference type="Gene3D" id="3.40.50.10170">
    <property type="match status" value="1"/>
</dbReference>
<evidence type="ECO:0000313" key="2">
    <source>
        <dbReference type="EMBL" id="KGM38128.1"/>
    </source>
</evidence>